<sequence length="77" mass="8504">MELSGLIQLSKSIQKNSITGFLAHFGAGQQAQSLTLQELMALYKRLWQSEEGLERLAEASRINPGALSKVSKVNKRC</sequence>
<dbReference type="Proteomes" id="UP001164743">
    <property type="component" value="Chromosome 9A"/>
</dbReference>
<name>A0ABY7CV35_9BASI</name>
<gene>
    <name evidence="1" type="ORF">PtA15_9A96</name>
</gene>
<reference evidence="1" key="1">
    <citation type="submission" date="2022-10" db="EMBL/GenBank/DDBJ databases">
        <title>Puccinia triticina Genome sequencing and assembly.</title>
        <authorList>
            <person name="Li C."/>
        </authorList>
    </citation>
    <scope>NUCLEOTIDE SEQUENCE</scope>
    <source>
        <strain evidence="1">Pt15</strain>
    </source>
</reference>
<organism evidence="1 2">
    <name type="scientific">Puccinia triticina</name>
    <dbReference type="NCBI Taxonomy" id="208348"/>
    <lineage>
        <taxon>Eukaryota</taxon>
        <taxon>Fungi</taxon>
        <taxon>Dikarya</taxon>
        <taxon>Basidiomycota</taxon>
        <taxon>Pucciniomycotina</taxon>
        <taxon>Pucciniomycetes</taxon>
        <taxon>Pucciniales</taxon>
        <taxon>Pucciniaceae</taxon>
        <taxon>Puccinia</taxon>
    </lineage>
</organism>
<dbReference type="RefSeq" id="XP_053023526.1">
    <property type="nucleotide sequence ID" value="XM_053172974.1"/>
</dbReference>
<proteinExistence type="predicted"/>
<keyword evidence="2" id="KW-1185">Reference proteome</keyword>
<dbReference type="EMBL" id="CP110429">
    <property type="protein sequence ID" value="WAQ87971.1"/>
    <property type="molecule type" value="Genomic_DNA"/>
</dbReference>
<evidence type="ECO:0000313" key="1">
    <source>
        <dbReference type="EMBL" id="WAQ87971.1"/>
    </source>
</evidence>
<dbReference type="GeneID" id="77813868"/>
<accession>A0ABY7CV35</accession>
<protein>
    <submittedName>
        <fullName evidence="1">Uncharacterized protein</fullName>
    </submittedName>
</protein>
<evidence type="ECO:0000313" key="2">
    <source>
        <dbReference type="Proteomes" id="UP001164743"/>
    </source>
</evidence>